<name>A0ABD6QT16_MYCFO</name>
<evidence type="ECO:0000313" key="1">
    <source>
        <dbReference type="EMBL" id="OMC51923.1"/>
    </source>
</evidence>
<evidence type="ECO:0000313" key="2">
    <source>
        <dbReference type="Proteomes" id="UP000187001"/>
    </source>
</evidence>
<dbReference type="AlphaFoldDB" id="A0ABD6QT16"/>
<gene>
    <name evidence="1" type="ORF">A5742_17450</name>
</gene>
<proteinExistence type="predicted"/>
<accession>A0ABD6QT16</accession>
<sequence>MAKAYNDAPLSQVIADLVSIHAGYDEFVRDLNAGNLALVLPLEEQTAGRATDDHDGAAVVDTADADGEVEIFTRLPEKVWEWVCDMADAYDASLKQVVGDVVSIAAGEPLLVRKLNKQATKEALPLAI</sequence>
<organism evidence="1 2">
    <name type="scientific">Mycolicibacterium fortuitum</name>
    <name type="common">Mycobacterium fortuitum</name>
    <dbReference type="NCBI Taxonomy" id="1766"/>
    <lineage>
        <taxon>Bacteria</taxon>
        <taxon>Bacillati</taxon>
        <taxon>Actinomycetota</taxon>
        <taxon>Actinomycetes</taxon>
        <taxon>Mycobacteriales</taxon>
        <taxon>Mycobacteriaceae</taxon>
        <taxon>Mycolicibacterium</taxon>
    </lineage>
</organism>
<protein>
    <submittedName>
        <fullName evidence="1">Uncharacterized protein</fullName>
    </submittedName>
</protein>
<dbReference type="Proteomes" id="UP000187001">
    <property type="component" value="Unassembled WGS sequence"/>
</dbReference>
<dbReference type="EMBL" id="MBER01000010">
    <property type="protein sequence ID" value="OMC51923.1"/>
    <property type="molecule type" value="Genomic_DNA"/>
</dbReference>
<comment type="caution">
    <text evidence="1">The sequence shown here is derived from an EMBL/GenBank/DDBJ whole genome shotgun (WGS) entry which is preliminary data.</text>
</comment>
<reference evidence="1 2" key="1">
    <citation type="submission" date="2016-07" db="EMBL/GenBank/DDBJ databases">
        <authorList>
            <person name="Sutton G."/>
            <person name="Brinkac L."/>
            <person name="Sanka R."/>
            <person name="Adams M."/>
            <person name="Lau E."/>
            <person name="Kumar A."/>
            <person name="Macaden R."/>
        </authorList>
    </citation>
    <scope>NUCLEOTIDE SEQUENCE [LARGE SCALE GENOMIC DNA]</scope>
    <source>
        <strain evidence="1 2">GA-0871</strain>
    </source>
</reference>
<dbReference type="RefSeq" id="WP_076202656.1">
    <property type="nucleotide sequence ID" value="NZ_MBER01000010.1"/>
</dbReference>